<reference evidence="1 2" key="1">
    <citation type="submission" date="2020-04" db="EMBL/GenBank/DDBJ databases">
        <authorList>
            <person name="Yoon J."/>
        </authorList>
    </citation>
    <scope>NUCLEOTIDE SEQUENCE [LARGE SCALE GENOMIC DNA]</scope>
    <source>
        <strain evidence="1 2">DJ-13</strain>
    </source>
</reference>
<gene>
    <name evidence="1" type="ORF">HCU67_06365</name>
</gene>
<name>A0ABX1GPG3_9FLAO</name>
<accession>A0ABX1GPG3</accession>
<dbReference type="EMBL" id="JAAWWL010000001">
    <property type="protein sequence ID" value="NKI31563.1"/>
    <property type="molecule type" value="Genomic_DNA"/>
</dbReference>
<dbReference type="Proteomes" id="UP000718451">
    <property type="component" value="Unassembled WGS sequence"/>
</dbReference>
<dbReference type="Pfam" id="PF14595">
    <property type="entry name" value="Thioredoxin_9"/>
    <property type="match status" value="1"/>
</dbReference>
<dbReference type="Gene3D" id="3.40.30.10">
    <property type="entry name" value="Glutaredoxin"/>
    <property type="match status" value="1"/>
</dbReference>
<dbReference type="InterPro" id="IPR036249">
    <property type="entry name" value="Thioredoxin-like_sf"/>
</dbReference>
<evidence type="ECO:0000313" key="2">
    <source>
        <dbReference type="Proteomes" id="UP000718451"/>
    </source>
</evidence>
<evidence type="ECO:0000313" key="1">
    <source>
        <dbReference type="EMBL" id="NKI31563.1"/>
    </source>
</evidence>
<sequence length="212" mass="24087">MGDIAMKNTTETDTIELINRAVATSQSYHEYRKMVTQYAAEGKTTGPEQSDSYIEYTQLNNRRMNRWDKTLKFSEEVSQKIRAVDSQLIFLVLTESWCGDAAPSVPVMNKIAELNPNIELRVALRDKNLELTDEFLTNGARSIPKLILINKETNEVLGDWGPRPEPASQLVQEYKAKHGKLTPEFRQDLQVWYNKDKGQNIAAELGALLALK</sequence>
<keyword evidence="2" id="KW-1185">Reference proteome</keyword>
<proteinExistence type="predicted"/>
<comment type="caution">
    <text evidence="1">The sequence shown here is derived from an EMBL/GenBank/DDBJ whole genome shotgun (WGS) entry which is preliminary data.</text>
</comment>
<organism evidence="1 2">
    <name type="scientific">Croceivirga thetidis</name>
    <dbReference type="NCBI Taxonomy" id="2721623"/>
    <lineage>
        <taxon>Bacteria</taxon>
        <taxon>Pseudomonadati</taxon>
        <taxon>Bacteroidota</taxon>
        <taxon>Flavobacteriia</taxon>
        <taxon>Flavobacteriales</taxon>
        <taxon>Flavobacteriaceae</taxon>
        <taxon>Croceivirga</taxon>
    </lineage>
</organism>
<dbReference type="SUPFAM" id="SSF52833">
    <property type="entry name" value="Thioredoxin-like"/>
    <property type="match status" value="1"/>
</dbReference>
<protein>
    <submittedName>
        <fullName evidence="1">Thioredoxin family protein</fullName>
    </submittedName>
</protein>